<dbReference type="GO" id="GO:0005783">
    <property type="term" value="C:endoplasmic reticulum"/>
    <property type="evidence" value="ECO:0007669"/>
    <property type="project" value="TreeGrafter"/>
</dbReference>
<dbReference type="Pfam" id="PF07970">
    <property type="entry name" value="COPIIcoated_ERV"/>
    <property type="match status" value="1"/>
</dbReference>
<evidence type="ECO:0000256" key="5">
    <source>
        <dbReference type="SAM" id="Phobius"/>
    </source>
</evidence>
<feature type="transmembrane region" description="Helical" evidence="5">
    <location>
        <begin position="50"/>
        <end position="70"/>
    </location>
</feature>
<evidence type="ECO:0000256" key="1">
    <source>
        <dbReference type="ARBA" id="ARBA00004370"/>
    </source>
</evidence>
<dbReference type="Proteomes" id="UP000001568">
    <property type="component" value="Chromosome 8"/>
</dbReference>
<dbReference type="InterPro" id="IPR036249">
    <property type="entry name" value="Thioredoxin-like_sf"/>
</dbReference>
<dbReference type="PROSITE" id="PS00194">
    <property type="entry name" value="THIOREDOXIN_1"/>
    <property type="match status" value="1"/>
</dbReference>
<evidence type="ECO:0000313" key="8">
    <source>
        <dbReference type="Proteomes" id="UP000001568"/>
    </source>
</evidence>
<organism evidence="7 8">
    <name type="scientific">Ostreococcus lucimarinus (strain CCE9901)</name>
    <dbReference type="NCBI Taxonomy" id="436017"/>
    <lineage>
        <taxon>Eukaryota</taxon>
        <taxon>Viridiplantae</taxon>
        <taxon>Chlorophyta</taxon>
        <taxon>Mamiellophyceae</taxon>
        <taxon>Mamiellales</taxon>
        <taxon>Bathycoccaceae</taxon>
        <taxon>Ostreococcus</taxon>
    </lineage>
</organism>
<dbReference type="Gene3D" id="3.40.30.10">
    <property type="entry name" value="Glutaredoxin"/>
    <property type="match status" value="1"/>
</dbReference>
<evidence type="ECO:0000313" key="7">
    <source>
        <dbReference type="EMBL" id="ABO97727.1"/>
    </source>
</evidence>
<dbReference type="Pfam" id="PF13850">
    <property type="entry name" value="ERGIC_N"/>
    <property type="match status" value="1"/>
</dbReference>
<dbReference type="CDD" id="cd02961">
    <property type="entry name" value="PDI_a_family"/>
    <property type="match status" value="1"/>
</dbReference>
<dbReference type="GO" id="GO:0016020">
    <property type="term" value="C:membrane"/>
    <property type="evidence" value="ECO:0007669"/>
    <property type="project" value="UniProtKB-SubCell"/>
</dbReference>
<proteinExistence type="predicted"/>
<name>A4S1V9_OSTLU</name>
<keyword evidence="8" id="KW-1185">Reference proteome</keyword>
<dbReference type="SUPFAM" id="SSF52833">
    <property type="entry name" value="Thioredoxin-like"/>
    <property type="match status" value="1"/>
</dbReference>
<dbReference type="GeneID" id="5003212"/>
<dbReference type="PROSITE" id="PS51352">
    <property type="entry name" value="THIOREDOXIN_2"/>
    <property type="match status" value="1"/>
</dbReference>
<dbReference type="OMA" id="GNFHVHL"/>
<dbReference type="InterPro" id="IPR012936">
    <property type="entry name" value="Erv_C"/>
</dbReference>
<dbReference type="OrthoDB" id="72053at2759"/>
<dbReference type="PANTHER" id="PTHR10984:SF37">
    <property type="entry name" value="PROTEIN DISULFIDE-ISOMERASE 5-3"/>
    <property type="match status" value="1"/>
</dbReference>
<dbReference type="Pfam" id="PF00085">
    <property type="entry name" value="Thioredoxin"/>
    <property type="match status" value="1"/>
</dbReference>
<keyword evidence="2 5" id="KW-0812">Transmembrane</keyword>
<accession>A4S1V9</accession>
<dbReference type="InterPro" id="IPR017937">
    <property type="entry name" value="Thioredoxin_CS"/>
</dbReference>
<gene>
    <name evidence="7" type="ORF">OSTLU_42712</name>
</gene>
<feature type="transmembrane region" description="Helical" evidence="5">
    <location>
        <begin position="469"/>
        <end position="497"/>
    </location>
</feature>
<dbReference type="STRING" id="436017.A4S1V9"/>
<keyword evidence="3 5" id="KW-1133">Transmembrane helix</keyword>
<reference evidence="7 8" key="1">
    <citation type="journal article" date="2007" name="Proc. Natl. Acad. Sci. U.S.A.">
        <title>The tiny eukaryote Ostreococcus provides genomic insights into the paradox of plankton speciation.</title>
        <authorList>
            <person name="Palenik B."/>
            <person name="Grimwood J."/>
            <person name="Aerts A."/>
            <person name="Rouze P."/>
            <person name="Salamov A."/>
            <person name="Putnam N."/>
            <person name="Dupont C."/>
            <person name="Jorgensen R."/>
            <person name="Derelle E."/>
            <person name="Rombauts S."/>
            <person name="Zhou K."/>
            <person name="Otillar R."/>
            <person name="Merchant S.S."/>
            <person name="Podell S."/>
            <person name="Gaasterland T."/>
            <person name="Napoli C."/>
            <person name="Gendler K."/>
            <person name="Manuell A."/>
            <person name="Tai V."/>
            <person name="Vallon O."/>
            <person name="Piganeau G."/>
            <person name="Jancek S."/>
            <person name="Heijde M."/>
            <person name="Jabbari K."/>
            <person name="Bowler C."/>
            <person name="Lohr M."/>
            <person name="Robbens S."/>
            <person name="Werner G."/>
            <person name="Dubchak I."/>
            <person name="Pazour G.J."/>
            <person name="Ren Q."/>
            <person name="Paulsen I."/>
            <person name="Delwiche C."/>
            <person name="Schmutz J."/>
            <person name="Rokhsar D."/>
            <person name="Van de Peer Y."/>
            <person name="Moreau H."/>
            <person name="Grigoriev I.V."/>
        </authorList>
    </citation>
    <scope>NUCLEOTIDE SEQUENCE [LARGE SCALE GENOMIC DNA]</scope>
    <source>
        <strain evidence="7 8">CCE9901</strain>
    </source>
</reference>
<dbReference type="InterPro" id="IPR045888">
    <property type="entry name" value="Erv"/>
</dbReference>
<dbReference type="Gramene" id="ABO97727">
    <property type="protein sequence ID" value="ABO97727"/>
    <property type="gene ID" value="OSTLU_42712"/>
</dbReference>
<evidence type="ECO:0000256" key="4">
    <source>
        <dbReference type="ARBA" id="ARBA00023136"/>
    </source>
</evidence>
<dbReference type="PANTHER" id="PTHR10984">
    <property type="entry name" value="ENDOPLASMIC RETICULUM-GOLGI INTERMEDIATE COMPARTMENT PROTEIN"/>
    <property type="match status" value="1"/>
</dbReference>
<dbReference type="InterPro" id="IPR039542">
    <property type="entry name" value="Erv_N"/>
</dbReference>
<feature type="domain" description="Thioredoxin" evidence="6">
    <location>
        <begin position="145"/>
        <end position="290"/>
    </location>
</feature>
<dbReference type="GO" id="GO:0030134">
    <property type="term" value="C:COPII-coated ER to Golgi transport vesicle"/>
    <property type="evidence" value="ECO:0007669"/>
    <property type="project" value="TreeGrafter"/>
</dbReference>
<sequence>MQRPTAVRGGGAFGAPHGAPFGGAHAPTRLGRAFRSVDFYRKLPRDMTEGTVSGSVISIFAAVLMTFLLLSELRSYSSSSFDTKVVVDRSVDGELLRINFNLSFPALSCEFASVDVGDALGLNRFNLTKTVFKRAIDADMRAIGPLQWDRAVDEVLKASDEETTRAEERIADLDELQAMVKDPTHAVVLVNFYAPWCPWCQRLEPVYEAAGLAVHEKYPPGTKSRVLFTKIDCVVHEKFCMAQVVTGYPTIRIFTHGTDILMHEGKREHAFYKGPRTVDGLTQFVDTLVPPPEPVGESSIEAAQEENMKLRLPASVDMQKRIIGPGCAITGFVLVKKVPGHLWISASSPDHSFHGETMNMTHVVNHFYFGHQLSDERRRYLEKFHAGEKAGDWHDRLASERFVSNAAHVSHEHYLQTVLTTITPRGRYTLPFSVYEYTQHSHAVHEPLPKAKFHYQPSPMQIVVSEEKMAFYSFITSLMAIIGGVYSVMGIADGVLFNSLALVRRKLELGKQG</sequence>
<protein>
    <recommendedName>
        <fullName evidence="6">Thioredoxin domain-containing protein</fullName>
    </recommendedName>
</protein>
<dbReference type="RefSeq" id="XP_001419434.1">
    <property type="nucleotide sequence ID" value="XM_001419397.1"/>
</dbReference>
<dbReference type="KEGG" id="olu:OSTLU_42712"/>
<evidence type="ECO:0000259" key="6">
    <source>
        <dbReference type="PROSITE" id="PS51352"/>
    </source>
</evidence>
<evidence type="ECO:0000256" key="3">
    <source>
        <dbReference type="ARBA" id="ARBA00022989"/>
    </source>
</evidence>
<dbReference type="AlphaFoldDB" id="A4S1V9"/>
<dbReference type="eggNOG" id="KOG2667">
    <property type="taxonomic scope" value="Eukaryota"/>
</dbReference>
<comment type="subcellular location">
    <subcellularLocation>
        <location evidence="1">Membrane</location>
    </subcellularLocation>
</comment>
<keyword evidence="4 5" id="KW-0472">Membrane</keyword>
<dbReference type="InterPro" id="IPR013766">
    <property type="entry name" value="Thioredoxin_domain"/>
</dbReference>
<evidence type="ECO:0000256" key="2">
    <source>
        <dbReference type="ARBA" id="ARBA00022692"/>
    </source>
</evidence>
<dbReference type="HOGENOM" id="CLU_034705_3_0_1"/>
<dbReference type="EMBL" id="CP000588">
    <property type="protein sequence ID" value="ABO97727.1"/>
    <property type="molecule type" value="Genomic_DNA"/>
</dbReference>